<dbReference type="GO" id="GO:0004385">
    <property type="term" value="F:GMP kinase activity"/>
    <property type="evidence" value="ECO:0007669"/>
    <property type="project" value="UniProtKB-UniRule"/>
</dbReference>
<dbReference type="PANTHER" id="PTHR23117">
    <property type="entry name" value="GUANYLATE KINASE-RELATED"/>
    <property type="match status" value="1"/>
</dbReference>
<keyword evidence="4 9" id="KW-0808">Transferase</keyword>
<evidence type="ECO:0000256" key="1">
    <source>
        <dbReference type="ARBA" id="ARBA00005790"/>
    </source>
</evidence>
<evidence type="ECO:0000256" key="2">
    <source>
        <dbReference type="ARBA" id="ARBA00012961"/>
    </source>
</evidence>
<dbReference type="FunFam" id="3.30.63.10:FF:000002">
    <property type="entry name" value="Guanylate kinase 1"/>
    <property type="match status" value="1"/>
</dbReference>
<dbReference type="Pfam" id="PF00625">
    <property type="entry name" value="Guanylate_kin"/>
    <property type="match status" value="1"/>
</dbReference>
<evidence type="ECO:0000259" key="10">
    <source>
        <dbReference type="PROSITE" id="PS50052"/>
    </source>
</evidence>
<comment type="subcellular location">
    <subcellularLocation>
        <location evidence="9">Cytoplasm</location>
    </subcellularLocation>
</comment>
<dbReference type="RefSeq" id="WP_089272993.1">
    <property type="nucleotide sequence ID" value="NZ_FZOC01000002.1"/>
</dbReference>
<dbReference type="HAMAP" id="MF_00328">
    <property type="entry name" value="Guanylate_kinase"/>
    <property type="match status" value="1"/>
</dbReference>
<dbReference type="EMBL" id="FZOC01000002">
    <property type="protein sequence ID" value="SNR79797.1"/>
    <property type="molecule type" value="Genomic_DNA"/>
</dbReference>
<name>A0A238Z915_9BACT</name>
<sequence>MRPTDAPLDNLHGGRKGLCLVLSAPSGAGKSTLVARLRAEFPAFAYSISCTTRAPRQGEENGVHYHFLSRETFISRRDAGFFAEWAEVHGNFYGTPKGPVEDMLAKGQDVLFDIDVQGALQLKQVFTQALYVFILPPSREVLEQRLRGRGTESEEVIAKRLTNALGELEAAGHFDYHVVNDDLEEAADELRAIYVAGRARAVCRPGLLPGLLAQWGRG</sequence>
<evidence type="ECO:0000313" key="11">
    <source>
        <dbReference type="EMBL" id="SNR79797.1"/>
    </source>
</evidence>
<dbReference type="InterPro" id="IPR008144">
    <property type="entry name" value="Guanylate_kin-like_dom"/>
</dbReference>
<protein>
    <recommendedName>
        <fullName evidence="3 9">Guanylate kinase</fullName>
        <ecNumber evidence="2 9">2.7.4.8</ecNumber>
    </recommendedName>
    <alternativeName>
        <fullName evidence="8 9">GMP kinase</fullName>
    </alternativeName>
</protein>
<gene>
    <name evidence="9" type="primary">gmk</name>
    <name evidence="11" type="ORF">SAMN04488503_1345</name>
</gene>
<dbReference type="PROSITE" id="PS50052">
    <property type="entry name" value="GUANYLATE_KINASE_2"/>
    <property type="match status" value="1"/>
</dbReference>
<accession>A0A238Z915</accession>
<dbReference type="SMART" id="SM00072">
    <property type="entry name" value="GuKc"/>
    <property type="match status" value="1"/>
</dbReference>
<dbReference type="OrthoDB" id="9808150at2"/>
<dbReference type="InterPro" id="IPR027417">
    <property type="entry name" value="P-loop_NTPase"/>
</dbReference>
<dbReference type="Gene3D" id="3.40.50.300">
    <property type="entry name" value="P-loop containing nucleotide triphosphate hydrolases"/>
    <property type="match status" value="1"/>
</dbReference>
<organism evidence="11 12">
    <name type="scientific">Humidesulfovibrio mexicanus</name>
    <dbReference type="NCBI Taxonomy" id="147047"/>
    <lineage>
        <taxon>Bacteria</taxon>
        <taxon>Pseudomonadati</taxon>
        <taxon>Thermodesulfobacteriota</taxon>
        <taxon>Desulfovibrionia</taxon>
        <taxon>Desulfovibrionales</taxon>
        <taxon>Desulfovibrionaceae</taxon>
        <taxon>Humidesulfovibrio</taxon>
    </lineage>
</organism>
<evidence type="ECO:0000256" key="3">
    <source>
        <dbReference type="ARBA" id="ARBA00016296"/>
    </source>
</evidence>
<dbReference type="PROSITE" id="PS00856">
    <property type="entry name" value="GUANYLATE_KINASE_1"/>
    <property type="match status" value="1"/>
</dbReference>
<dbReference type="GO" id="GO:0005524">
    <property type="term" value="F:ATP binding"/>
    <property type="evidence" value="ECO:0007669"/>
    <property type="project" value="UniProtKB-UniRule"/>
</dbReference>
<comment type="similarity">
    <text evidence="1 9">Belongs to the guanylate kinase family.</text>
</comment>
<dbReference type="PANTHER" id="PTHR23117:SF13">
    <property type="entry name" value="GUANYLATE KINASE"/>
    <property type="match status" value="1"/>
</dbReference>
<dbReference type="InterPro" id="IPR008145">
    <property type="entry name" value="GK/Ca_channel_bsu"/>
</dbReference>
<feature type="binding site" evidence="9">
    <location>
        <begin position="24"/>
        <end position="31"/>
    </location>
    <ligand>
        <name>ATP</name>
        <dbReference type="ChEBI" id="CHEBI:30616"/>
    </ligand>
</feature>
<feature type="domain" description="Guanylate kinase-like" evidence="10">
    <location>
        <begin position="17"/>
        <end position="195"/>
    </location>
</feature>
<dbReference type="EC" id="2.7.4.8" evidence="2 9"/>
<keyword evidence="9" id="KW-0963">Cytoplasm</keyword>
<keyword evidence="5 9" id="KW-0547">Nucleotide-binding</keyword>
<dbReference type="Proteomes" id="UP000198324">
    <property type="component" value="Unassembled WGS sequence"/>
</dbReference>
<dbReference type="InterPro" id="IPR017665">
    <property type="entry name" value="Guanylate_kinase"/>
</dbReference>
<evidence type="ECO:0000256" key="4">
    <source>
        <dbReference type="ARBA" id="ARBA00022679"/>
    </source>
</evidence>
<dbReference type="CDD" id="cd00071">
    <property type="entry name" value="GMPK"/>
    <property type="match status" value="1"/>
</dbReference>
<evidence type="ECO:0000256" key="8">
    <source>
        <dbReference type="ARBA" id="ARBA00030128"/>
    </source>
</evidence>
<evidence type="ECO:0000256" key="7">
    <source>
        <dbReference type="ARBA" id="ARBA00022840"/>
    </source>
</evidence>
<evidence type="ECO:0000313" key="12">
    <source>
        <dbReference type="Proteomes" id="UP000198324"/>
    </source>
</evidence>
<reference evidence="11 12" key="1">
    <citation type="submission" date="2017-06" db="EMBL/GenBank/DDBJ databases">
        <authorList>
            <person name="Kim H.J."/>
            <person name="Triplett B.A."/>
        </authorList>
    </citation>
    <scope>NUCLEOTIDE SEQUENCE [LARGE SCALE GENOMIC DNA]</scope>
    <source>
        <strain evidence="11 12">DSM 13116</strain>
    </source>
</reference>
<dbReference type="NCBIfam" id="TIGR03263">
    <property type="entry name" value="guanyl_kin"/>
    <property type="match status" value="1"/>
</dbReference>
<dbReference type="AlphaFoldDB" id="A0A238Z915"/>
<comment type="catalytic activity">
    <reaction evidence="9">
        <text>GMP + ATP = GDP + ADP</text>
        <dbReference type="Rhea" id="RHEA:20780"/>
        <dbReference type="ChEBI" id="CHEBI:30616"/>
        <dbReference type="ChEBI" id="CHEBI:58115"/>
        <dbReference type="ChEBI" id="CHEBI:58189"/>
        <dbReference type="ChEBI" id="CHEBI:456216"/>
        <dbReference type="EC" id="2.7.4.8"/>
    </reaction>
</comment>
<proteinExistence type="inferred from homology"/>
<dbReference type="InterPro" id="IPR020590">
    <property type="entry name" value="Guanylate_kinase_CS"/>
</dbReference>
<keyword evidence="12" id="KW-1185">Reference proteome</keyword>
<comment type="function">
    <text evidence="9">Essential for recycling GMP and indirectly, cGMP.</text>
</comment>
<evidence type="ECO:0000256" key="5">
    <source>
        <dbReference type="ARBA" id="ARBA00022741"/>
    </source>
</evidence>
<keyword evidence="6 9" id="KW-0418">Kinase</keyword>
<dbReference type="Gene3D" id="3.30.63.10">
    <property type="entry name" value="Guanylate Kinase phosphate binding domain"/>
    <property type="match status" value="1"/>
</dbReference>
<evidence type="ECO:0000256" key="9">
    <source>
        <dbReference type="HAMAP-Rule" id="MF_00328"/>
    </source>
</evidence>
<dbReference type="SUPFAM" id="SSF52540">
    <property type="entry name" value="P-loop containing nucleoside triphosphate hydrolases"/>
    <property type="match status" value="1"/>
</dbReference>
<dbReference type="GO" id="GO:0005829">
    <property type="term" value="C:cytosol"/>
    <property type="evidence" value="ECO:0007669"/>
    <property type="project" value="TreeGrafter"/>
</dbReference>
<keyword evidence="7 9" id="KW-0067">ATP-binding</keyword>
<evidence type="ECO:0000256" key="6">
    <source>
        <dbReference type="ARBA" id="ARBA00022777"/>
    </source>
</evidence>